<evidence type="ECO:0000256" key="6">
    <source>
        <dbReference type="ARBA" id="ARBA00022679"/>
    </source>
</evidence>
<name>A0ABU5ZX44_9FLAO</name>
<dbReference type="InterPro" id="IPR000794">
    <property type="entry name" value="Beta-ketoacyl_synthase"/>
</dbReference>
<dbReference type="RefSeq" id="WP_324180438.1">
    <property type="nucleotide sequence ID" value="NZ_BAABAW010000006.1"/>
</dbReference>
<dbReference type="InterPro" id="IPR016039">
    <property type="entry name" value="Thiolase-like"/>
</dbReference>
<comment type="subcellular location">
    <subcellularLocation>
        <location evidence="1">Cytoplasm</location>
    </subcellularLocation>
</comment>
<dbReference type="InterPro" id="IPR014030">
    <property type="entry name" value="Ketoacyl_synth_N"/>
</dbReference>
<comment type="similarity">
    <text evidence="2 13">Belongs to the thiolase-like superfamily. Beta-ketoacyl-ACP synthases family.</text>
</comment>
<dbReference type="SMART" id="SM00825">
    <property type="entry name" value="PKS_KS"/>
    <property type="match status" value="1"/>
</dbReference>
<evidence type="ECO:0000313" key="16">
    <source>
        <dbReference type="Proteomes" id="UP001327027"/>
    </source>
</evidence>
<evidence type="ECO:0000256" key="13">
    <source>
        <dbReference type="RuleBase" id="RU003694"/>
    </source>
</evidence>
<comment type="catalytic activity">
    <reaction evidence="11">
        <text>(3Z)-decenoyl-[ACP] + malonyl-[ACP] + H(+) = 3-oxo-(5Z)-dodecenoyl-[ACP] + holo-[ACP] + CO2</text>
        <dbReference type="Rhea" id="RHEA:54940"/>
        <dbReference type="Rhea" id="RHEA-COMP:9623"/>
        <dbReference type="Rhea" id="RHEA-COMP:9685"/>
        <dbReference type="Rhea" id="RHEA-COMP:9927"/>
        <dbReference type="Rhea" id="RHEA-COMP:14042"/>
        <dbReference type="ChEBI" id="CHEBI:15378"/>
        <dbReference type="ChEBI" id="CHEBI:16526"/>
        <dbReference type="ChEBI" id="CHEBI:64479"/>
        <dbReference type="ChEBI" id="CHEBI:78449"/>
        <dbReference type="ChEBI" id="CHEBI:78798"/>
        <dbReference type="ChEBI" id="CHEBI:138410"/>
    </reaction>
    <physiologicalReaction direction="left-to-right" evidence="11">
        <dbReference type="Rhea" id="RHEA:54941"/>
    </physiologicalReaction>
</comment>
<accession>A0ABU5ZX44</accession>
<evidence type="ECO:0000256" key="12">
    <source>
        <dbReference type="ARBA" id="ARBA00048506"/>
    </source>
</evidence>
<evidence type="ECO:0000256" key="7">
    <source>
        <dbReference type="ARBA" id="ARBA00023315"/>
    </source>
</evidence>
<keyword evidence="16" id="KW-1185">Reference proteome</keyword>
<evidence type="ECO:0000256" key="5">
    <source>
        <dbReference type="ARBA" id="ARBA00022490"/>
    </source>
</evidence>
<protein>
    <recommendedName>
        <fullName evidence="8">3-oxoacyl-[acyl-carrier-protein] synthase 1</fullName>
        <ecNumber evidence="4">2.3.1.41</ecNumber>
    </recommendedName>
    <alternativeName>
        <fullName evidence="9">3-oxoacyl-[acyl-carrier-protein] synthase I</fullName>
    </alternativeName>
    <alternativeName>
        <fullName evidence="10">Beta-ketoacyl-ACP synthase I</fullName>
    </alternativeName>
</protein>
<evidence type="ECO:0000256" key="1">
    <source>
        <dbReference type="ARBA" id="ARBA00004496"/>
    </source>
</evidence>
<dbReference type="GO" id="GO:0016746">
    <property type="term" value="F:acyltransferase activity"/>
    <property type="evidence" value="ECO:0007669"/>
    <property type="project" value="UniProtKB-KW"/>
</dbReference>
<keyword evidence="6 13" id="KW-0808">Transferase</keyword>
<evidence type="ECO:0000256" key="2">
    <source>
        <dbReference type="ARBA" id="ARBA00008467"/>
    </source>
</evidence>
<evidence type="ECO:0000256" key="4">
    <source>
        <dbReference type="ARBA" id="ARBA00013191"/>
    </source>
</evidence>
<dbReference type="PANTHER" id="PTHR11712">
    <property type="entry name" value="POLYKETIDE SYNTHASE-RELATED"/>
    <property type="match status" value="1"/>
</dbReference>
<evidence type="ECO:0000313" key="15">
    <source>
        <dbReference type="EMBL" id="MEB3346408.1"/>
    </source>
</evidence>
<dbReference type="EC" id="2.3.1.41" evidence="4"/>
<evidence type="ECO:0000259" key="14">
    <source>
        <dbReference type="PROSITE" id="PS52004"/>
    </source>
</evidence>
<evidence type="ECO:0000256" key="11">
    <source>
        <dbReference type="ARBA" id="ARBA00048121"/>
    </source>
</evidence>
<evidence type="ECO:0000256" key="10">
    <source>
        <dbReference type="ARBA" id="ARBA00042143"/>
    </source>
</evidence>
<comment type="subunit">
    <text evidence="3">Homodimer.</text>
</comment>
<dbReference type="Gene3D" id="3.40.47.10">
    <property type="match status" value="1"/>
</dbReference>
<sequence>MKDRRVVVTGLGVVAPNGTNVSVFKKAIREGISGIQHIEQLKYLNFSCQIAGKPLYKKDYLNKYFNSVQLKGLHASGLEYGVIAGIDAWKDAGLSLEKSDTPLWDSGVIFGTGILGVDKFREAIHKVDEGKVRRLGSNTVIQTMASGISAFLGGMLGCGNLVTTNSSACSTGAEAVLMAYDRIVSGKAEIILAGSTSDSGPYVWGGFDAMRILPYKYNDNPAKASRPMSASASGFVPGSGAGALVIESLESAQKRGATIYAEILGGHVNSGGQRNGGSMTAPNSDAVQRCIKKAIDNSEIHADDIDAINGHLTATTKDPIEIQNWCEALCRKEADFPYINSLKSLVGHCLAASGSIESVATVLQLKENFIFGNINCEDLHPEIASMIHRDQIPTNTLDYSANIIAKASFGFGDVNACVIFKKYNTI</sequence>
<reference evidence="15 16" key="1">
    <citation type="journal article" date="2013" name="Int. J. Syst. Evol. Microbiol.">
        <title>Aquimarina gracilis sp. nov., isolated from the gut microflora of a mussel, Mytilus coruscus, and emended description of Aquimarina spongiae.</title>
        <authorList>
            <person name="Park S.C."/>
            <person name="Choe H.N."/>
            <person name="Baik K.S."/>
            <person name="Seong C.N."/>
        </authorList>
    </citation>
    <scope>NUCLEOTIDE SEQUENCE [LARGE SCALE GENOMIC DNA]</scope>
    <source>
        <strain evidence="15 16">PSC32</strain>
    </source>
</reference>
<comment type="catalytic activity">
    <reaction evidence="12">
        <text>a fatty acyl-[ACP] + malonyl-[ACP] + H(+) = a 3-oxoacyl-[ACP] + holo-[ACP] + CO2</text>
        <dbReference type="Rhea" id="RHEA:22836"/>
        <dbReference type="Rhea" id="RHEA-COMP:9623"/>
        <dbReference type="Rhea" id="RHEA-COMP:9685"/>
        <dbReference type="Rhea" id="RHEA-COMP:9916"/>
        <dbReference type="Rhea" id="RHEA-COMP:14125"/>
        <dbReference type="ChEBI" id="CHEBI:15378"/>
        <dbReference type="ChEBI" id="CHEBI:16526"/>
        <dbReference type="ChEBI" id="CHEBI:64479"/>
        <dbReference type="ChEBI" id="CHEBI:78449"/>
        <dbReference type="ChEBI" id="CHEBI:78776"/>
        <dbReference type="ChEBI" id="CHEBI:138651"/>
        <dbReference type="EC" id="2.3.1.41"/>
    </reaction>
    <physiologicalReaction direction="left-to-right" evidence="12">
        <dbReference type="Rhea" id="RHEA:22837"/>
    </physiologicalReaction>
</comment>
<dbReference type="Pfam" id="PF00109">
    <property type="entry name" value="ketoacyl-synt"/>
    <property type="match status" value="1"/>
</dbReference>
<keyword evidence="7 15" id="KW-0012">Acyltransferase</keyword>
<dbReference type="InterPro" id="IPR020841">
    <property type="entry name" value="PKS_Beta-ketoAc_synthase_dom"/>
</dbReference>
<dbReference type="SUPFAM" id="SSF53901">
    <property type="entry name" value="Thiolase-like"/>
    <property type="match status" value="2"/>
</dbReference>
<gene>
    <name evidence="15" type="ORF">U6A24_13105</name>
</gene>
<dbReference type="PANTHER" id="PTHR11712:SF306">
    <property type="entry name" value="3-OXOACYL-[ACYL-CARRIER-PROTEIN] SYNTHASE 1"/>
    <property type="match status" value="1"/>
</dbReference>
<feature type="domain" description="Ketosynthase family 3 (KS3)" evidence="14">
    <location>
        <begin position="3"/>
        <end position="422"/>
    </location>
</feature>
<dbReference type="CDD" id="cd00834">
    <property type="entry name" value="KAS_I_II"/>
    <property type="match status" value="1"/>
</dbReference>
<keyword evidence="5" id="KW-0963">Cytoplasm</keyword>
<proteinExistence type="inferred from homology"/>
<evidence type="ECO:0000256" key="8">
    <source>
        <dbReference type="ARBA" id="ARBA00039450"/>
    </source>
</evidence>
<evidence type="ECO:0000256" key="9">
    <source>
        <dbReference type="ARBA" id="ARBA00041620"/>
    </source>
</evidence>
<dbReference type="Pfam" id="PF02801">
    <property type="entry name" value="Ketoacyl-synt_C"/>
    <property type="match status" value="1"/>
</dbReference>
<dbReference type="InterPro" id="IPR014031">
    <property type="entry name" value="Ketoacyl_synth_C"/>
</dbReference>
<dbReference type="PROSITE" id="PS52004">
    <property type="entry name" value="KS3_2"/>
    <property type="match status" value="1"/>
</dbReference>
<dbReference type="Proteomes" id="UP001327027">
    <property type="component" value="Unassembled WGS sequence"/>
</dbReference>
<dbReference type="EMBL" id="JAYKLX010000006">
    <property type="protein sequence ID" value="MEB3346408.1"/>
    <property type="molecule type" value="Genomic_DNA"/>
</dbReference>
<evidence type="ECO:0000256" key="3">
    <source>
        <dbReference type="ARBA" id="ARBA00011738"/>
    </source>
</evidence>
<comment type="caution">
    <text evidence="15">The sequence shown here is derived from an EMBL/GenBank/DDBJ whole genome shotgun (WGS) entry which is preliminary data.</text>
</comment>
<organism evidence="15 16">
    <name type="scientific">Aquimarina gracilis</name>
    <dbReference type="NCBI Taxonomy" id="874422"/>
    <lineage>
        <taxon>Bacteria</taxon>
        <taxon>Pseudomonadati</taxon>
        <taxon>Bacteroidota</taxon>
        <taxon>Flavobacteriia</taxon>
        <taxon>Flavobacteriales</taxon>
        <taxon>Flavobacteriaceae</taxon>
        <taxon>Aquimarina</taxon>
    </lineage>
</organism>